<accession>A0A9X2EQ47</accession>
<dbReference type="RefSeq" id="WP_252471955.1">
    <property type="nucleotide sequence ID" value="NZ_JALBWM010000126.1"/>
</dbReference>
<feature type="signal peptide" evidence="1">
    <location>
        <begin position="1"/>
        <end position="20"/>
    </location>
</feature>
<evidence type="ECO:0000313" key="2">
    <source>
        <dbReference type="EMBL" id="MCO1336352.1"/>
    </source>
</evidence>
<dbReference type="EMBL" id="JALBWM010000126">
    <property type="protein sequence ID" value="MCO1336352.1"/>
    <property type="molecule type" value="Genomic_DNA"/>
</dbReference>
<keyword evidence="3" id="KW-1185">Reference proteome</keyword>
<protein>
    <submittedName>
        <fullName evidence="2">Uncharacterized protein</fullName>
    </submittedName>
</protein>
<comment type="caution">
    <text evidence="2">The sequence shown here is derived from an EMBL/GenBank/DDBJ whole genome shotgun (WGS) entry which is preliminary data.</text>
</comment>
<evidence type="ECO:0000256" key="1">
    <source>
        <dbReference type="SAM" id="SignalP"/>
    </source>
</evidence>
<name>A0A9X2EQ47_9GAMM</name>
<dbReference type="Proteomes" id="UP001139028">
    <property type="component" value="Unassembled WGS sequence"/>
</dbReference>
<sequence>MKKVIATLVVNLGMSMSSFAAVDARLEDLYQKAVSDGGTAIRESYEYFKLAQEQDPGDPVALFYLGASETLMASESWLPWNKVSYAENGIARMDKALMMMEELKNPGLSVEGIPHDLLFKGIAATTFTKVPKFFNAFDRGYGLYHELMADPRIAQMPPNAISWIYCGALQAAELLEDTELATSWKAKGASRGTVNSCEDNKGTGQ</sequence>
<proteinExistence type="predicted"/>
<dbReference type="AlphaFoldDB" id="A0A9X2EQ47"/>
<evidence type="ECO:0000313" key="3">
    <source>
        <dbReference type="Proteomes" id="UP001139028"/>
    </source>
</evidence>
<reference evidence="2" key="1">
    <citation type="journal article" date="2022" name="Arch. Microbiol.">
        <title>Microbulbifer okhotskensis sp. nov., isolated from a deep bottom sediment of the Okhotsk Sea.</title>
        <authorList>
            <person name="Romanenko L."/>
            <person name="Kurilenko V."/>
            <person name="Otstavnykh N."/>
            <person name="Velansky P."/>
            <person name="Isaeva M."/>
            <person name="Mikhailov V."/>
        </authorList>
    </citation>
    <scope>NUCLEOTIDE SEQUENCE</scope>
    <source>
        <strain evidence="2">OS29</strain>
    </source>
</reference>
<keyword evidence="1" id="KW-0732">Signal</keyword>
<feature type="chain" id="PRO_5040765287" evidence="1">
    <location>
        <begin position="21"/>
        <end position="205"/>
    </location>
</feature>
<organism evidence="2 3">
    <name type="scientific">Microbulbifer okhotskensis</name>
    <dbReference type="NCBI Taxonomy" id="2926617"/>
    <lineage>
        <taxon>Bacteria</taxon>
        <taxon>Pseudomonadati</taxon>
        <taxon>Pseudomonadota</taxon>
        <taxon>Gammaproteobacteria</taxon>
        <taxon>Cellvibrionales</taxon>
        <taxon>Microbulbiferaceae</taxon>
        <taxon>Microbulbifer</taxon>
    </lineage>
</organism>
<gene>
    <name evidence="2" type="ORF">MO867_18630</name>
</gene>